<reference evidence="1 2" key="1">
    <citation type="journal article" date="2018" name="Sci. Rep.">
        <title>Genomic signatures of local adaptation to the degree of environmental predictability in rotifers.</title>
        <authorList>
            <person name="Franch-Gras L."/>
            <person name="Hahn C."/>
            <person name="Garcia-Roger E.M."/>
            <person name="Carmona M.J."/>
            <person name="Serra M."/>
            <person name="Gomez A."/>
        </authorList>
    </citation>
    <scope>NUCLEOTIDE SEQUENCE [LARGE SCALE GENOMIC DNA]</scope>
    <source>
        <strain evidence="1">HYR1</strain>
    </source>
</reference>
<evidence type="ECO:0000313" key="2">
    <source>
        <dbReference type="Proteomes" id="UP000276133"/>
    </source>
</evidence>
<evidence type="ECO:0000313" key="1">
    <source>
        <dbReference type="EMBL" id="RNA08088.1"/>
    </source>
</evidence>
<comment type="caution">
    <text evidence="1">The sequence shown here is derived from an EMBL/GenBank/DDBJ whole genome shotgun (WGS) entry which is preliminary data.</text>
</comment>
<dbReference type="Proteomes" id="UP000276133">
    <property type="component" value="Unassembled WGS sequence"/>
</dbReference>
<name>A0A3M7QAS7_BRAPC</name>
<sequence>MNLDTEKNKKKSKVKRKMRILEDSFLYFRFDTQKMVIEIVMDKIGRWSDCYLQSVIANALINALKIPISLFSLFFNTEAPSSSNNMNLASSGINTTQIIKKINMIQAKL</sequence>
<organism evidence="1 2">
    <name type="scientific">Brachionus plicatilis</name>
    <name type="common">Marine rotifer</name>
    <name type="synonym">Brachionus muelleri</name>
    <dbReference type="NCBI Taxonomy" id="10195"/>
    <lineage>
        <taxon>Eukaryota</taxon>
        <taxon>Metazoa</taxon>
        <taxon>Spiralia</taxon>
        <taxon>Gnathifera</taxon>
        <taxon>Rotifera</taxon>
        <taxon>Eurotatoria</taxon>
        <taxon>Monogononta</taxon>
        <taxon>Pseudotrocha</taxon>
        <taxon>Ploima</taxon>
        <taxon>Brachionidae</taxon>
        <taxon>Brachionus</taxon>
    </lineage>
</organism>
<keyword evidence="2" id="KW-1185">Reference proteome</keyword>
<dbReference type="AlphaFoldDB" id="A0A3M7QAS7"/>
<gene>
    <name evidence="1" type="ORF">BpHYR1_031548</name>
</gene>
<dbReference type="EMBL" id="REGN01006858">
    <property type="protein sequence ID" value="RNA08088.1"/>
    <property type="molecule type" value="Genomic_DNA"/>
</dbReference>
<proteinExistence type="predicted"/>
<protein>
    <submittedName>
        <fullName evidence="1">Uncharacterized protein</fullName>
    </submittedName>
</protein>
<accession>A0A3M7QAS7</accession>